<sequence length="558" mass="62958">MDTVHNVLPSNAGTVRPLRHDREWINMVSVDEKKARANENESQKLKKKNAVRRLLDNPQTSATIQKWKQKLSTKKEPPADINYLPKHHTRPVRLLDFPTEILFEIFSHVSGPPPDEPFPLYRPSLPSYENESYRYLADLLLVNKTFYSVAIRLLYLPSRVPSVLVPSEWLSGPCLEAPIRNFHKPYCQVSWTKLTLLHYSAIRGYSTTIRNVLEITKLDINAVDTSYSTALEYAIRISAPEIVALLVSLGASITKPSKIETVIHVSRPFLDTYVSEQLYRSMTPLHLAVLYGNKRKVATLIDAGANTSTLATRVVYADPYEPWSMEAPRGYPGSPFLNNLGRRYTSCCKWPSWLTPLTLGAAVNNVDAVSLLVATASQKDRNQAMMMAVAQCSLGSFEILKYWVRHDVTHACGAGLLHIAAYVDSEECGSLVKSLVYMGAKVDAENCMGQTPLEVALYRGNFVVVKTLVEAGADTSYDRVQNWSELEKARELARPRFRREDRRPDVCMPDTLVTFPGAGDHAFHVKRDGIALYMRNFVRRKSSVVKVKEWWDGLDVDN</sequence>
<evidence type="ECO:0000256" key="3">
    <source>
        <dbReference type="PROSITE-ProRule" id="PRU00023"/>
    </source>
</evidence>
<feature type="repeat" description="ANK" evidence="3">
    <location>
        <begin position="280"/>
        <end position="312"/>
    </location>
</feature>
<dbReference type="Pfam" id="PF00023">
    <property type="entry name" value="Ank"/>
    <property type="match status" value="1"/>
</dbReference>
<dbReference type="InterPro" id="IPR036770">
    <property type="entry name" value="Ankyrin_rpt-contain_sf"/>
</dbReference>
<dbReference type="STRING" id="1076935.U4LC42"/>
<reference evidence="4 5" key="1">
    <citation type="journal article" date="2013" name="PLoS Genet.">
        <title>The genome and development-dependent transcriptomes of Pyronema confluens: a window into fungal evolution.</title>
        <authorList>
            <person name="Traeger S."/>
            <person name="Altegoer F."/>
            <person name="Freitag M."/>
            <person name="Gabaldon T."/>
            <person name="Kempken F."/>
            <person name="Kumar A."/>
            <person name="Marcet-Houben M."/>
            <person name="Poggeler S."/>
            <person name="Stajich J.E."/>
            <person name="Nowrousian M."/>
        </authorList>
    </citation>
    <scope>NUCLEOTIDE SEQUENCE [LARGE SCALE GENOMIC DNA]</scope>
    <source>
        <strain evidence="5">CBS 100304</strain>
        <tissue evidence="4">Vegetative mycelium</tissue>
    </source>
</reference>
<gene>
    <name evidence="4" type="ORF">PCON_06325</name>
</gene>
<dbReference type="InterPro" id="IPR002110">
    <property type="entry name" value="Ankyrin_rpt"/>
</dbReference>
<dbReference type="Gene3D" id="1.25.40.20">
    <property type="entry name" value="Ankyrin repeat-containing domain"/>
    <property type="match status" value="2"/>
</dbReference>
<organism evidence="4 5">
    <name type="scientific">Pyronema omphalodes (strain CBS 100304)</name>
    <name type="common">Pyronema confluens</name>
    <dbReference type="NCBI Taxonomy" id="1076935"/>
    <lineage>
        <taxon>Eukaryota</taxon>
        <taxon>Fungi</taxon>
        <taxon>Dikarya</taxon>
        <taxon>Ascomycota</taxon>
        <taxon>Pezizomycotina</taxon>
        <taxon>Pezizomycetes</taxon>
        <taxon>Pezizales</taxon>
        <taxon>Pyronemataceae</taxon>
        <taxon>Pyronema</taxon>
    </lineage>
</organism>
<dbReference type="PROSITE" id="PS50297">
    <property type="entry name" value="ANK_REP_REGION"/>
    <property type="match status" value="2"/>
</dbReference>
<dbReference type="EMBL" id="HF935309">
    <property type="protein sequence ID" value="CCX29664.1"/>
    <property type="molecule type" value="Genomic_DNA"/>
</dbReference>
<dbReference type="PROSITE" id="PS50088">
    <property type="entry name" value="ANK_REPEAT"/>
    <property type="match status" value="2"/>
</dbReference>
<evidence type="ECO:0000313" key="5">
    <source>
        <dbReference type="Proteomes" id="UP000018144"/>
    </source>
</evidence>
<evidence type="ECO:0000256" key="2">
    <source>
        <dbReference type="ARBA" id="ARBA00023043"/>
    </source>
</evidence>
<dbReference type="eggNOG" id="KOG4177">
    <property type="taxonomic scope" value="Eukaryota"/>
</dbReference>
<feature type="repeat" description="ANK" evidence="3">
    <location>
        <begin position="448"/>
        <end position="480"/>
    </location>
</feature>
<keyword evidence="2 3" id="KW-0040">ANK repeat</keyword>
<dbReference type="PANTHER" id="PTHR24161:SF124">
    <property type="entry name" value="TRANSIENT RECEPTOR POTENTIAL CHANNEL PYREXIA"/>
    <property type="match status" value="1"/>
</dbReference>
<name>U4LC42_PYROM</name>
<keyword evidence="1" id="KW-0677">Repeat</keyword>
<proteinExistence type="predicted"/>
<dbReference type="SMART" id="SM00248">
    <property type="entry name" value="ANK"/>
    <property type="match status" value="6"/>
</dbReference>
<accession>U4LC42</accession>
<dbReference type="Proteomes" id="UP000018144">
    <property type="component" value="Unassembled WGS sequence"/>
</dbReference>
<evidence type="ECO:0000313" key="4">
    <source>
        <dbReference type="EMBL" id="CCX29664.1"/>
    </source>
</evidence>
<evidence type="ECO:0000256" key="1">
    <source>
        <dbReference type="ARBA" id="ARBA00022737"/>
    </source>
</evidence>
<dbReference type="OrthoDB" id="539213at2759"/>
<keyword evidence="5" id="KW-1185">Reference proteome</keyword>
<protein>
    <submittedName>
        <fullName evidence="4">Similar to Alpha-latrotoxin-Lt1a acc. no. P23631</fullName>
    </submittedName>
</protein>
<dbReference type="AlphaFoldDB" id="U4LC42"/>
<dbReference type="PANTHER" id="PTHR24161">
    <property type="entry name" value="ANK_REP_REGION DOMAIN-CONTAINING PROTEIN-RELATED"/>
    <property type="match status" value="1"/>
</dbReference>
<dbReference type="Pfam" id="PF12796">
    <property type="entry name" value="Ank_2"/>
    <property type="match status" value="1"/>
</dbReference>
<dbReference type="SUPFAM" id="SSF48403">
    <property type="entry name" value="Ankyrin repeat"/>
    <property type="match status" value="1"/>
</dbReference>